<feature type="chain" id="PRO_5026894172" evidence="1">
    <location>
        <begin position="24"/>
        <end position="258"/>
    </location>
</feature>
<feature type="domain" description="DUF306" evidence="2">
    <location>
        <begin position="148"/>
        <end position="255"/>
    </location>
</feature>
<feature type="signal peptide" evidence="1">
    <location>
        <begin position="1"/>
        <end position="23"/>
    </location>
</feature>
<evidence type="ECO:0000313" key="4">
    <source>
        <dbReference type="Proteomes" id="UP000474175"/>
    </source>
</evidence>
<dbReference type="AlphaFoldDB" id="A0A6L9LDK7"/>
<keyword evidence="1" id="KW-0732">Signal</keyword>
<dbReference type="EMBL" id="JAAFZH010000008">
    <property type="protein sequence ID" value="NDU96883.1"/>
    <property type="molecule type" value="Genomic_DNA"/>
</dbReference>
<dbReference type="Proteomes" id="UP000474175">
    <property type="component" value="Unassembled WGS sequence"/>
</dbReference>
<proteinExistence type="predicted"/>
<comment type="caution">
    <text evidence="3">The sequence shown here is derived from an EMBL/GenBank/DDBJ whole genome shotgun (WGS) entry which is preliminary data.</text>
</comment>
<protein>
    <submittedName>
        <fullName evidence="3">META domain-containing protein</fullName>
    </submittedName>
</protein>
<name>A0A6L9LDK7_9BACT</name>
<dbReference type="PANTHER" id="PTHR35535">
    <property type="entry name" value="HEAT SHOCK PROTEIN HSLJ"/>
    <property type="match status" value="1"/>
</dbReference>
<reference evidence="3 4" key="1">
    <citation type="submission" date="2020-02" db="EMBL/GenBank/DDBJ databases">
        <title>Draft genome sequence of two Spirosoma agri KCTC 52727 and Spirosoma terrae KCTC 52035.</title>
        <authorList>
            <person name="Rojas J."/>
            <person name="Ambika Manirajan B."/>
            <person name="Suarez C."/>
            <person name="Ratering S."/>
            <person name="Schnell S."/>
        </authorList>
    </citation>
    <scope>NUCLEOTIDE SEQUENCE [LARGE SCALE GENOMIC DNA]</scope>
    <source>
        <strain evidence="3 4">KCTC 52035</strain>
    </source>
</reference>
<organism evidence="3 4">
    <name type="scientific">Spirosoma terrae</name>
    <dbReference type="NCBI Taxonomy" id="1968276"/>
    <lineage>
        <taxon>Bacteria</taxon>
        <taxon>Pseudomonadati</taxon>
        <taxon>Bacteroidota</taxon>
        <taxon>Cytophagia</taxon>
        <taxon>Cytophagales</taxon>
        <taxon>Cytophagaceae</taxon>
        <taxon>Spirosoma</taxon>
    </lineage>
</organism>
<dbReference type="Gene3D" id="2.40.128.270">
    <property type="match status" value="1"/>
</dbReference>
<sequence>MRTLLLGVLLLVVGCRRPSTQFAAMLTPPNQSDITDFSAYIKAGEELVAIGNDPGWSLAVNGSTRLLRFKATTGDSLNVVVPEQQPGADGTFRFDLPAPSGRFKATFSPDNCVDKLSQQRFDYRVEVDYNGKHYVGCGVSLRIVSLLQDIWVLTDLQGQQITPSANGREVPRLEISLTDARVTGTTGCNRLSGSVHADTHLIRFGPLVTTKMACVDNISAVESKFLNLLVQPVAYRVSDGKLTLFQQGKPVATFKKVD</sequence>
<keyword evidence="4" id="KW-1185">Reference proteome</keyword>
<evidence type="ECO:0000256" key="1">
    <source>
        <dbReference type="SAM" id="SignalP"/>
    </source>
</evidence>
<dbReference type="Pfam" id="PF03724">
    <property type="entry name" value="META"/>
    <property type="match status" value="1"/>
</dbReference>
<dbReference type="InterPro" id="IPR005184">
    <property type="entry name" value="DUF306_Meta_HslJ"/>
</dbReference>
<gene>
    <name evidence="3" type="ORF">GK108_18510</name>
</gene>
<dbReference type="RefSeq" id="WP_163951780.1">
    <property type="nucleotide sequence ID" value="NZ_JAAFZH010000008.1"/>
</dbReference>
<dbReference type="InterPro" id="IPR053147">
    <property type="entry name" value="Hsp_HslJ-like"/>
</dbReference>
<dbReference type="PROSITE" id="PS51257">
    <property type="entry name" value="PROKAR_LIPOPROTEIN"/>
    <property type="match status" value="1"/>
</dbReference>
<accession>A0A6L9LDK7</accession>
<dbReference type="PANTHER" id="PTHR35535:SF2">
    <property type="entry name" value="DUF306 DOMAIN-CONTAINING PROTEIN"/>
    <property type="match status" value="1"/>
</dbReference>
<dbReference type="InterPro" id="IPR038670">
    <property type="entry name" value="HslJ-like_sf"/>
</dbReference>
<evidence type="ECO:0000259" key="2">
    <source>
        <dbReference type="Pfam" id="PF03724"/>
    </source>
</evidence>
<evidence type="ECO:0000313" key="3">
    <source>
        <dbReference type="EMBL" id="NDU96883.1"/>
    </source>
</evidence>